<feature type="transmembrane region" description="Helical" evidence="8">
    <location>
        <begin position="158"/>
        <end position="184"/>
    </location>
</feature>
<feature type="domain" description="Major facilitator superfamily (MFS) profile" evidence="9">
    <location>
        <begin position="58"/>
        <end position="467"/>
    </location>
</feature>
<evidence type="ECO:0000259" key="9">
    <source>
        <dbReference type="PROSITE" id="PS50850"/>
    </source>
</evidence>
<feature type="compositionally biased region" description="Low complexity" evidence="7">
    <location>
        <begin position="7"/>
        <end position="21"/>
    </location>
</feature>
<feature type="transmembrane region" description="Helical" evidence="8">
    <location>
        <begin position="438"/>
        <end position="462"/>
    </location>
</feature>
<evidence type="ECO:0000256" key="6">
    <source>
        <dbReference type="ARBA" id="ARBA00023136"/>
    </source>
</evidence>
<feature type="transmembrane region" description="Helical" evidence="8">
    <location>
        <begin position="70"/>
        <end position="89"/>
    </location>
</feature>
<evidence type="ECO:0000256" key="2">
    <source>
        <dbReference type="ARBA" id="ARBA00022448"/>
    </source>
</evidence>
<feature type="transmembrane region" description="Helical" evidence="8">
    <location>
        <begin position="196"/>
        <end position="219"/>
    </location>
</feature>
<accession>A0ABN1UL68</accession>
<dbReference type="CDD" id="cd17369">
    <property type="entry name" value="MFS_ShiA_like"/>
    <property type="match status" value="1"/>
</dbReference>
<dbReference type="PROSITE" id="PS50850">
    <property type="entry name" value="MFS"/>
    <property type="match status" value="1"/>
</dbReference>
<comment type="subcellular location">
    <subcellularLocation>
        <location evidence="1">Cell membrane</location>
        <topology evidence="1">Multi-pass membrane protein</topology>
    </subcellularLocation>
</comment>
<evidence type="ECO:0000313" key="10">
    <source>
        <dbReference type="EMBL" id="GAA1156120.1"/>
    </source>
</evidence>
<evidence type="ECO:0000256" key="5">
    <source>
        <dbReference type="ARBA" id="ARBA00022989"/>
    </source>
</evidence>
<dbReference type="Proteomes" id="UP001501371">
    <property type="component" value="Unassembled WGS sequence"/>
</dbReference>
<protein>
    <submittedName>
        <fullName evidence="10">MFS transporter</fullName>
    </submittedName>
</protein>
<dbReference type="InterPro" id="IPR036259">
    <property type="entry name" value="MFS_trans_sf"/>
</dbReference>
<evidence type="ECO:0000256" key="4">
    <source>
        <dbReference type="ARBA" id="ARBA00022692"/>
    </source>
</evidence>
<dbReference type="PANTHER" id="PTHR43045">
    <property type="entry name" value="SHIKIMATE TRANSPORTER"/>
    <property type="match status" value="1"/>
</dbReference>
<keyword evidence="2" id="KW-0813">Transport</keyword>
<feature type="transmembrane region" description="Helical" evidence="8">
    <location>
        <begin position="285"/>
        <end position="308"/>
    </location>
</feature>
<keyword evidence="4 8" id="KW-0812">Transmembrane</keyword>
<feature type="transmembrane region" description="Helical" evidence="8">
    <location>
        <begin position="320"/>
        <end position="339"/>
    </location>
</feature>
<keyword evidence="6 8" id="KW-0472">Membrane</keyword>
<dbReference type="InterPro" id="IPR005829">
    <property type="entry name" value="Sugar_transporter_CS"/>
</dbReference>
<dbReference type="Pfam" id="PF07690">
    <property type="entry name" value="MFS_1"/>
    <property type="match status" value="1"/>
</dbReference>
<dbReference type="PROSITE" id="PS00217">
    <property type="entry name" value="SUGAR_TRANSPORT_2"/>
    <property type="match status" value="1"/>
</dbReference>
<dbReference type="InterPro" id="IPR020846">
    <property type="entry name" value="MFS_dom"/>
</dbReference>
<keyword evidence="3" id="KW-1003">Cell membrane</keyword>
<dbReference type="EMBL" id="BAAAKV010000006">
    <property type="protein sequence ID" value="GAA1156120.1"/>
    <property type="molecule type" value="Genomic_DNA"/>
</dbReference>
<feature type="transmembrane region" description="Helical" evidence="8">
    <location>
        <begin position="231"/>
        <end position="252"/>
    </location>
</feature>
<feature type="compositionally biased region" description="Pro residues" evidence="7">
    <location>
        <begin position="22"/>
        <end position="31"/>
    </location>
</feature>
<dbReference type="PANTHER" id="PTHR43045:SF2">
    <property type="entry name" value="INNER MEMBRANE METABOLITE TRANSPORT PROTEIN YHJE"/>
    <property type="match status" value="1"/>
</dbReference>
<feature type="region of interest" description="Disordered" evidence="7">
    <location>
        <begin position="1"/>
        <end position="51"/>
    </location>
</feature>
<keyword evidence="11" id="KW-1185">Reference proteome</keyword>
<evidence type="ECO:0000313" key="11">
    <source>
        <dbReference type="Proteomes" id="UP001501371"/>
    </source>
</evidence>
<dbReference type="Gene3D" id="1.20.1250.20">
    <property type="entry name" value="MFS general substrate transporter like domains"/>
    <property type="match status" value="1"/>
</dbReference>
<reference evidence="10 11" key="1">
    <citation type="journal article" date="2019" name="Int. J. Syst. Evol. Microbiol.">
        <title>The Global Catalogue of Microorganisms (GCM) 10K type strain sequencing project: providing services to taxonomists for standard genome sequencing and annotation.</title>
        <authorList>
            <consortium name="The Broad Institute Genomics Platform"/>
            <consortium name="The Broad Institute Genome Sequencing Center for Infectious Disease"/>
            <person name="Wu L."/>
            <person name="Ma J."/>
        </authorList>
    </citation>
    <scope>NUCLEOTIDE SEQUENCE [LARGE SCALE GENOMIC DNA]</scope>
    <source>
        <strain evidence="10 11">JCM 12696</strain>
    </source>
</reference>
<evidence type="ECO:0000256" key="7">
    <source>
        <dbReference type="SAM" id="MobiDB-lite"/>
    </source>
</evidence>
<keyword evidence="5 8" id="KW-1133">Transmembrane helix</keyword>
<dbReference type="SUPFAM" id="SSF103473">
    <property type="entry name" value="MFS general substrate transporter"/>
    <property type="match status" value="1"/>
</dbReference>
<feature type="transmembrane region" description="Helical" evidence="8">
    <location>
        <begin position="376"/>
        <end position="400"/>
    </location>
</feature>
<dbReference type="InterPro" id="IPR011701">
    <property type="entry name" value="MFS"/>
</dbReference>
<comment type="caution">
    <text evidence="10">The sequence shown here is derived from an EMBL/GenBank/DDBJ whole genome shotgun (WGS) entry which is preliminary data.</text>
</comment>
<name>A0ABN1UL68_9ACTN</name>
<gene>
    <name evidence="10" type="ORF">GCM10009654_09830</name>
</gene>
<evidence type="ECO:0000256" key="3">
    <source>
        <dbReference type="ARBA" id="ARBA00022475"/>
    </source>
</evidence>
<evidence type="ECO:0000256" key="8">
    <source>
        <dbReference type="SAM" id="Phobius"/>
    </source>
</evidence>
<proteinExistence type="predicted"/>
<feature type="transmembrane region" description="Helical" evidence="8">
    <location>
        <begin position="351"/>
        <end position="370"/>
    </location>
</feature>
<feature type="transmembrane region" description="Helical" evidence="8">
    <location>
        <begin position="412"/>
        <end position="432"/>
    </location>
</feature>
<evidence type="ECO:0000256" key="1">
    <source>
        <dbReference type="ARBA" id="ARBA00004651"/>
    </source>
</evidence>
<organism evidence="10 11">
    <name type="scientific">Streptomyces hebeiensis</name>
    <dbReference type="NCBI Taxonomy" id="229486"/>
    <lineage>
        <taxon>Bacteria</taxon>
        <taxon>Bacillati</taxon>
        <taxon>Actinomycetota</taxon>
        <taxon>Actinomycetes</taxon>
        <taxon>Kitasatosporales</taxon>
        <taxon>Streptomycetaceae</taxon>
        <taxon>Streptomyces</taxon>
    </lineage>
</organism>
<feature type="transmembrane region" description="Helical" evidence="8">
    <location>
        <begin position="95"/>
        <end position="111"/>
    </location>
</feature>
<feature type="transmembrane region" description="Helical" evidence="8">
    <location>
        <begin position="131"/>
        <end position="152"/>
    </location>
</feature>
<sequence>MIDDTLSSAEPGSPGPESSAPPHTPPHPRGPVSPSVQERPGTPEASGPPAAAVNPRRVAFASFIGNAIELYDFFLYGMAAALVFGEVFFPDLSPLNATLAAFSTHAVAFLARPIGSVPVGHFGDRVGRKSVLVASLLLMGLSTALVGLLPGYATLGDWAPVLLVLLRLLQGLGIGGEWGGAVLLAVEHAPRGRRGLYAAFPQLGPPVGFAAATGVFWLLSSSLDDAAFTSWGWRVPFLLSFLLVAVGLVVRLKISETPVFARAVAQREASRAPVTELIRRHPRELLLGAGAMAVVYGLFYTSMTYGLSYTTTTLGVERDTMLALSLVACLFLAAGIWVAATRSDRQGRRRLILAGCGLATVWGLLLFPLLDTERPALIALALGGALFCVGVASGPMGAFLPELFHARVRYSGAALSYNLGGVLGGGLSPLVIPRLQTGLGSVSIGCYLSALAVLSLSCVLALPETRERELV</sequence>